<evidence type="ECO:0000313" key="1">
    <source>
        <dbReference type="EMBL" id="PXX53397.1"/>
    </source>
</evidence>
<accession>A0A318JSX1</accession>
<dbReference type="InterPro" id="IPR010310">
    <property type="entry name" value="T7SS_ESAT-6-like"/>
</dbReference>
<name>A0A318JSX1_9NOCA</name>
<dbReference type="SUPFAM" id="SSF140453">
    <property type="entry name" value="EsxAB dimer-like"/>
    <property type="match status" value="1"/>
</dbReference>
<reference evidence="1 2" key="1">
    <citation type="submission" date="2018-05" db="EMBL/GenBank/DDBJ databases">
        <title>Genomic Encyclopedia of Type Strains, Phase IV (KMG-IV): sequencing the most valuable type-strain genomes for metagenomic binning, comparative biology and taxonomic classification.</title>
        <authorList>
            <person name="Goeker M."/>
        </authorList>
    </citation>
    <scope>NUCLEOTIDE SEQUENCE [LARGE SCALE GENOMIC DNA]</scope>
    <source>
        <strain evidence="1 2">DSM 44704</strain>
    </source>
</reference>
<gene>
    <name evidence="1" type="ORF">DFR70_1278</name>
</gene>
<dbReference type="AlphaFoldDB" id="A0A318JSX1"/>
<dbReference type="InterPro" id="IPR036689">
    <property type="entry name" value="ESAT-6-like_sf"/>
</dbReference>
<dbReference type="Pfam" id="PF06013">
    <property type="entry name" value="WXG100"/>
    <property type="match status" value="1"/>
</dbReference>
<protein>
    <submittedName>
        <fullName evidence="1">WXG100 family type VII secretion target</fullName>
    </submittedName>
</protein>
<comment type="caution">
    <text evidence="1">The sequence shown here is derived from an EMBL/GenBank/DDBJ whole genome shotgun (WGS) entry which is preliminary data.</text>
</comment>
<dbReference type="EMBL" id="QJKF01000027">
    <property type="protein sequence ID" value="PXX53397.1"/>
    <property type="molecule type" value="Genomic_DNA"/>
</dbReference>
<keyword evidence="2" id="KW-1185">Reference proteome</keyword>
<dbReference type="Proteomes" id="UP000247569">
    <property type="component" value="Unassembled WGS sequence"/>
</dbReference>
<proteinExistence type="predicted"/>
<dbReference type="Gene3D" id="1.10.287.1060">
    <property type="entry name" value="ESAT-6-like"/>
    <property type="match status" value="1"/>
</dbReference>
<organism evidence="1 2">
    <name type="scientific">Nocardia tenerifensis</name>
    <dbReference type="NCBI Taxonomy" id="228006"/>
    <lineage>
        <taxon>Bacteria</taxon>
        <taxon>Bacillati</taxon>
        <taxon>Actinomycetota</taxon>
        <taxon>Actinomycetes</taxon>
        <taxon>Mycobacteriales</taxon>
        <taxon>Nocardiaceae</taxon>
        <taxon>Nocardia</taxon>
    </lineage>
</organism>
<dbReference type="RefSeq" id="WP_040743171.1">
    <property type="nucleotide sequence ID" value="NZ_QJKF01000027.1"/>
</dbReference>
<evidence type="ECO:0000313" key="2">
    <source>
        <dbReference type="Proteomes" id="UP000247569"/>
    </source>
</evidence>
<sequence length="104" mass="11305">MGDSVSVDPAVLREAAGRLDTLYDTAGTSLRDTDRAIADSHDGWREDAATAFGRFTGYLDNRRTTLQRQLAELSEALKTTAATLQTQDQSRAANTTQLQSSLDL</sequence>
<dbReference type="OrthoDB" id="4562312at2"/>